<evidence type="ECO:0000256" key="1">
    <source>
        <dbReference type="ARBA" id="ARBA00004651"/>
    </source>
</evidence>
<dbReference type="PANTHER" id="PTHR30487">
    <property type="entry name" value="TYPE 4 PREPILIN-LIKE PROTEINS LEADER PEPTIDE-PROCESSING ENZYME"/>
    <property type="match status" value="1"/>
</dbReference>
<keyword evidence="3" id="KW-1003">Cell membrane</keyword>
<feature type="region of interest" description="Disordered" evidence="7">
    <location>
        <begin position="287"/>
        <end position="331"/>
    </location>
</feature>
<proteinExistence type="inferred from homology"/>
<feature type="domain" description="Prepilin type IV endopeptidase peptidase" evidence="9">
    <location>
        <begin position="127"/>
        <end position="248"/>
    </location>
</feature>
<evidence type="ECO:0000256" key="2">
    <source>
        <dbReference type="ARBA" id="ARBA00005801"/>
    </source>
</evidence>
<keyword evidence="5 8" id="KW-1133">Transmembrane helix</keyword>
<dbReference type="GO" id="GO:0004190">
    <property type="term" value="F:aspartic-type endopeptidase activity"/>
    <property type="evidence" value="ECO:0007669"/>
    <property type="project" value="InterPro"/>
</dbReference>
<organism evidence="11 12">
    <name type="scientific">Persicimonas caeni</name>
    <dbReference type="NCBI Taxonomy" id="2292766"/>
    <lineage>
        <taxon>Bacteria</taxon>
        <taxon>Deltaproteobacteria</taxon>
        <taxon>Bradymonadales</taxon>
        <taxon>Bradymonadaceae</taxon>
        <taxon>Persicimonas</taxon>
    </lineage>
</organism>
<feature type="transmembrane region" description="Helical" evidence="8">
    <location>
        <begin position="82"/>
        <end position="100"/>
    </location>
</feature>
<evidence type="ECO:0000256" key="8">
    <source>
        <dbReference type="SAM" id="Phobius"/>
    </source>
</evidence>
<feature type="transmembrane region" description="Helical" evidence="8">
    <location>
        <begin position="120"/>
        <end position="138"/>
    </location>
</feature>
<evidence type="ECO:0000259" key="9">
    <source>
        <dbReference type="Pfam" id="PF01478"/>
    </source>
</evidence>
<dbReference type="GO" id="GO:0006465">
    <property type="term" value="P:signal peptide processing"/>
    <property type="evidence" value="ECO:0007669"/>
    <property type="project" value="TreeGrafter"/>
</dbReference>
<comment type="subcellular location">
    <subcellularLocation>
        <location evidence="1">Cell membrane</location>
        <topology evidence="1">Multi-pass membrane protein</topology>
    </subcellularLocation>
</comment>
<comment type="similarity">
    <text evidence="2">Belongs to the peptidase A24 family.</text>
</comment>
<dbReference type="PANTHER" id="PTHR30487:SF0">
    <property type="entry name" value="PREPILIN LEADER PEPTIDASE_N-METHYLTRANSFERASE-RELATED"/>
    <property type="match status" value="1"/>
</dbReference>
<protein>
    <recommendedName>
        <fullName evidence="13">Prepilin peptidase</fullName>
    </recommendedName>
</protein>
<gene>
    <name evidence="11" type="ORF">FIV42_04370</name>
</gene>
<dbReference type="InterPro" id="IPR050882">
    <property type="entry name" value="Prepilin_peptidase/N-MTase"/>
</dbReference>
<reference evidence="11 12" key="1">
    <citation type="submission" date="2019-06" db="EMBL/GenBank/DDBJ databases">
        <title>Persicimonas caeni gen. nov., sp. nov., a predatory bacterium isolated from solar saltern.</title>
        <authorList>
            <person name="Wang S."/>
        </authorList>
    </citation>
    <scope>NUCLEOTIDE SEQUENCE [LARGE SCALE GENOMIC DNA]</scope>
    <source>
        <strain evidence="11 12">YN101</strain>
    </source>
</reference>
<dbReference type="OrthoDB" id="9789291at2"/>
<name>A0A4Y6PNV3_PERCE</name>
<dbReference type="Pfam" id="PF01478">
    <property type="entry name" value="Peptidase_A24"/>
    <property type="match status" value="1"/>
</dbReference>
<dbReference type="InterPro" id="IPR010627">
    <property type="entry name" value="Prepilin_pept_A24_N"/>
</dbReference>
<feature type="transmembrane region" description="Helical" evidence="8">
    <location>
        <begin position="6"/>
        <end position="30"/>
    </location>
</feature>
<dbReference type="RefSeq" id="WP_141196497.1">
    <property type="nucleotide sequence ID" value="NZ_CP041186.1"/>
</dbReference>
<dbReference type="InterPro" id="IPR000045">
    <property type="entry name" value="Prepilin_IV_endopep_pep"/>
</dbReference>
<dbReference type="AlphaFoldDB" id="A0A4Y6PNV3"/>
<sequence>MNIDAIYWMGAAFAFVFGAVVGSFLNVVIYRVPAGLSVVSPPSRCPVCESQIRWYDNIPIISWALLLRGKCRDCGTPIPARYALVEALTGVLTAALWFKVAHPFFTSVEVFTQTPAINYLLPFGLYFFFLCLMVVITFVDLDHTIIPHKFTLPGMAVGVAVPFLFNWLLEPGALADFWPKVTVFESVVGLIAGGLAVIVIFYAYFALRGIAGIGGGDVTLMAVVGAWLGWPALIFVFFAASMQGTLAAVAAMIFGGSSLLRDHGELLADEEEQELREEAAERFEADTVAELEEPSEPAVESPDTESPAADEPAEDEPAEDEATDEDQTASPMAVPFGPFIALAAVEHFFIGDLLPSALSMSYLYEFGHW</sequence>
<feature type="transmembrane region" description="Helical" evidence="8">
    <location>
        <begin position="150"/>
        <end position="169"/>
    </location>
</feature>
<feature type="compositionally biased region" description="Acidic residues" evidence="7">
    <location>
        <begin position="311"/>
        <end position="327"/>
    </location>
</feature>
<evidence type="ECO:0000256" key="5">
    <source>
        <dbReference type="ARBA" id="ARBA00022989"/>
    </source>
</evidence>
<dbReference type="Gene3D" id="1.20.120.1220">
    <property type="match status" value="1"/>
</dbReference>
<evidence type="ECO:0008006" key="13">
    <source>
        <dbReference type="Google" id="ProtNLM"/>
    </source>
</evidence>
<accession>A0A5B8XZG7</accession>
<keyword evidence="4 8" id="KW-0812">Transmembrane</keyword>
<dbReference type="EMBL" id="CP041186">
    <property type="protein sequence ID" value="QDG50001.1"/>
    <property type="molecule type" value="Genomic_DNA"/>
</dbReference>
<keyword evidence="12" id="KW-1185">Reference proteome</keyword>
<dbReference type="Pfam" id="PF06750">
    <property type="entry name" value="A24_N_bact"/>
    <property type="match status" value="1"/>
</dbReference>
<evidence type="ECO:0000256" key="4">
    <source>
        <dbReference type="ARBA" id="ARBA00022692"/>
    </source>
</evidence>
<evidence type="ECO:0000259" key="10">
    <source>
        <dbReference type="Pfam" id="PF06750"/>
    </source>
</evidence>
<keyword evidence="6 8" id="KW-0472">Membrane</keyword>
<feature type="transmembrane region" description="Helical" evidence="8">
    <location>
        <begin position="181"/>
        <end position="203"/>
    </location>
</feature>
<evidence type="ECO:0000256" key="3">
    <source>
        <dbReference type="ARBA" id="ARBA00022475"/>
    </source>
</evidence>
<accession>A0A4Y6PNV3</accession>
<evidence type="ECO:0000256" key="7">
    <source>
        <dbReference type="SAM" id="MobiDB-lite"/>
    </source>
</evidence>
<evidence type="ECO:0000313" key="12">
    <source>
        <dbReference type="Proteomes" id="UP000315995"/>
    </source>
</evidence>
<evidence type="ECO:0000256" key="6">
    <source>
        <dbReference type="ARBA" id="ARBA00023136"/>
    </source>
</evidence>
<evidence type="ECO:0000313" key="11">
    <source>
        <dbReference type="EMBL" id="QDG50001.1"/>
    </source>
</evidence>
<feature type="domain" description="Prepilin peptidase A24 N-terminal" evidence="10">
    <location>
        <begin position="16"/>
        <end position="99"/>
    </location>
</feature>
<dbReference type="Proteomes" id="UP000315995">
    <property type="component" value="Chromosome"/>
</dbReference>
<dbReference type="GO" id="GO:0005886">
    <property type="term" value="C:plasma membrane"/>
    <property type="evidence" value="ECO:0007669"/>
    <property type="project" value="UniProtKB-SubCell"/>
</dbReference>